<dbReference type="InterPro" id="IPR050368">
    <property type="entry name" value="ClC-type_chloride_channel"/>
</dbReference>
<dbReference type="Gene3D" id="1.10.3080.10">
    <property type="entry name" value="Clc chloride channel"/>
    <property type="match status" value="1"/>
</dbReference>
<feature type="transmembrane region" description="Helical" evidence="5">
    <location>
        <begin position="20"/>
        <end position="41"/>
    </location>
</feature>
<evidence type="ECO:0000313" key="6">
    <source>
        <dbReference type="EMBL" id="RZS65074.1"/>
    </source>
</evidence>
<dbReference type="PANTHER" id="PTHR43427:SF12">
    <property type="entry name" value="CHLORIDE TRANSPORTER"/>
    <property type="match status" value="1"/>
</dbReference>
<keyword evidence="2 5" id="KW-0812">Transmembrane</keyword>
<feature type="transmembrane region" description="Helical" evidence="5">
    <location>
        <begin position="53"/>
        <end position="71"/>
    </location>
</feature>
<feature type="transmembrane region" description="Helical" evidence="5">
    <location>
        <begin position="358"/>
        <end position="378"/>
    </location>
</feature>
<comment type="subcellular location">
    <subcellularLocation>
        <location evidence="1">Membrane</location>
        <topology evidence="1">Multi-pass membrane protein</topology>
    </subcellularLocation>
</comment>
<reference evidence="6 7" key="1">
    <citation type="submission" date="2019-02" db="EMBL/GenBank/DDBJ databases">
        <title>Genomic Encyclopedia of Type Strains, Phase IV (KMG-IV): sequencing the most valuable type-strain genomes for metagenomic binning, comparative biology and taxonomic classification.</title>
        <authorList>
            <person name="Goeker M."/>
        </authorList>
    </citation>
    <scope>NUCLEOTIDE SEQUENCE [LARGE SCALE GENOMIC DNA]</scope>
    <source>
        <strain evidence="6 7">DSM 18116</strain>
    </source>
</reference>
<sequence>MTFKKNFPGQANIALQLLHWTLLIIPVSVSIGLLVAFFLWLLDLATVTRQQHIWLILLLPFAGILITWLYSRWGKNSDAGNNLIMDEIHQPGGGIPARLTPLILFTTVLTHLTGGSAGREGTAVQMGGSMAALFSKWYQPNPQQKRTLLMCGMSAGFGAVFGTPVAGAIFATEVLAIGRIKYDALIPCFIAAVIADITCSLVGIHHTQYLIHFSTSNNYDLPKLLLLLKVIIAGVIFGVAGFLFAELTHFIKDKSRQFIRNKYLIPVTGALLVLGISLLIGNFDYLGLGVSNPAPGSVSIQSAFFTGGATHFSWVWKLLLTAITIGMGFKGGEVTPLFFIGATLGNSIASISGAPVDLFAGLGFIAVFAAATNTPIACTLMGAELFGAGNIFYFAAACFTAYYFSGHTGVYHAQRVAVTKFHHQFRIERSLQQIRQLRQLRQKRQDRPKS</sequence>
<feature type="transmembrane region" description="Helical" evidence="5">
    <location>
        <begin position="224"/>
        <end position="251"/>
    </location>
</feature>
<comment type="caution">
    <text evidence="6">The sequence shown here is derived from an EMBL/GenBank/DDBJ whole genome shotgun (WGS) entry which is preliminary data.</text>
</comment>
<dbReference type="RefSeq" id="WP_130544312.1">
    <property type="nucleotide sequence ID" value="NZ_CP042431.1"/>
</dbReference>
<evidence type="ECO:0000256" key="5">
    <source>
        <dbReference type="SAM" id="Phobius"/>
    </source>
</evidence>
<evidence type="ECO:0000256" key="2">
    <source>
        <dbReference type="ARBA" id="ARBA00022692"/>
    </source>
</evidence>
<feature type="transmembrane region" description="Helical" evidence="5">
    <location>
        <begin position="184"/>
        <end position="204"/>
    </location>
</feature>
<accession>A0A4Q7MAW7</accession>
<dbReference type="InterPro" id="IPR001807">
    <property type="entry name" value="ClC"/>
</dbReference>
<feature type="transmembrane region" description="Helical" evidence="5">
    <location>
        <begin position="147"/>
        <end position="172"/>
    </location>
</feature>
<dbReference type="InterPro" id="IPR014743">
    <property type="entry name" value="Cl-channel_core"/>
</dbReference>
<dbReference type="PANTHER" id="PTHR43427">
    <property type="entry name" value="CHLORIDE CHANNEL PROTEIN CLC-E"/>
    <property type="match status" value="1"/>
</dbReference>
<dbReference type="PRINTS" id="PR00762">
    <property type="entry name" value="CLCHANNEL"/>
</dbReference>
<dbReference type="CDD" id="cd03682">
    <property type="entry name" value="ClC_sycA_like"/>
    <property type="match status" value="1"/>
</dbReference>
<proteinExistence type="predicted"/>
<dbReference type="GO" id="GO:0016020">
    <property type="term" value="C:membrane"/>
    <property type="evidence" value="ECO:0007669"/>
    <property type="project" value="UniProtKB-SubCell"/>
</dbReference>
<keyword evidence="3 5" id="KW-1133">Transmembrane helix</keyword>
<gene>
    <name evidence="6" type="ORF">EV199_5828</name>
</gene>
<dbReference type="Proteomes" id="UP000293874">
    <property type="component" value="Unassembled WGS sequence"/>
</dbReference>
<evidence type="ECO:0000256" key="3">
    <source>
        <dbReference type="ARBA" id="ARBA00022989"/>
    </source>
</evidence>
<name>A0A4Q7MAW7_9BACT</name>
<keyword evidence="4 5" id="KW-0472">Membrane</keyword>
<evidence type="ECO:0000256" key="1">
    <source>
        <dbReference type="ARBA" id="ARBA00004141"/>
    </source>
</evidence>
<dbReference type="Pfam" id="PF00654">
    <property type="entry name" value="Voltage_CLC"/>
    <property type="match status" value="1"/>
</dbReference>
<keyword evidence="7" id="KW-1185">Reference proteome</keyword>
<feature type="transmembrane region" description="Helical" evidence="5">
    <location>
        <begin position="263"/>
        <end position="283"/>
    </location>
</feature>
<dbReference type="SUPFAM" id="SSF81340">
    <property type="entry name" value="Clc chloride channel"/>
    <property type="match status" value="1"/>
</dbReference>
<dbReference type="OrthoDB" id="9767361at2"/>
<dbReference type="EMBL" id="SGXA01000006">
    <property type="protein sequence ID" value="RZS65074.1"/>
    <property type="molecule type" value="Genomic_DNA"/>
</dbReference>
<protein>
    <submittedName>
        <fullName evidence="6">H+/Cl-antiporter ClcA</fullName>
    </submittedName>
</protein>
<dbReference type="AlphaFoldDB" id="A0A4Q7MAW7"/>
<evidence type="ECO:0000256" key="4">
    <source>
        <dbReference type="ARBA" id="ARBA00023136"/>
    </source>
</evidence>
<feature type="transmembrane region" description="Helical" evidence="5">
    <location>
        <begin position="385"/>
        <end position="404"/>
    </location>
</feature>
<organism evidence="6 7">
    <name type="scientific">Pseudobacter ginsenosidimutans</name>
    <dbReference type="NCBI Taxonomy" id="661488"/>
    <lineage>
        <taxon>Bacteria</taxon>
        <taxon>Pseudomonadati</taxon>
        <taxon>Bacteroidota</taxon>
        <taxon>Chitinophagia</taxon>
        <taxon>Chitinophagales</taxon>
        <taxon>Chitinophagaceae</taxon>
        <taxon>Pseudobacter</taxon>
    </lineage>
</organism>
<evidence type="ECO:0000313" key="7">
    <source>
        <dbReference type="Proteomes" id="UP000293874"/>
    </source>
</evidence>
<dbReference type="GO" id="GO:0015108">
    <property type="term" value="F:chloride transmembrane transporter activity"/>
    <property type="evidence" value="ECO:0007669"/>
    <property type="project" value="InterPro"/>
</dbReference>